<dbReference type="AlphaFoldDB" id="A0A8I1YCX2"/>
<sequence length="42" mass="4379">MSDDKIATKTVLLALAIGIAVWATMGAPEPGTNSPMHVASRR</sequence>
<dbReference type="Proteomes" id="UP000673383">
    <property type="component" value="Unassembled WGS sequence"/>
</dbReference>
<protein>
    <submittedName>
        <fullName evidence="1">Uncharacterized protein</fullName>
    </submittedName>
</protein>
<dbReference type="EMBL" id="JAFICZ010000001">
    <property type="protein sequence ID" value="MBP1297556.1"/>
    <property type="molecule type" value="Genomic_DNA"/>
</dbReference>
<proteinExistence type="predicted"/>
<accession>A0A8I1YCX2</accession>
<organism evidence="1 2">
    <name type="scientific">Bradyrhizobium elkanii</name>
    <dbReference type="NCBI Taxonomy" id="29448"/>
    <lineage>
        <taxon>Bacteria</taxon>
        <taxon>Pseudomonadati</taxon>
        <taxon>Pseudomonadota</taxon>
        <taxon>Alphaproteobacteria</taxon>
        <taxon>Hyphomicrobiales</taxon>
        <taxon>Nitrobacteraceae</taxon>
        <taxon>Bradyrhizobium</taxon>
    </lineage>
</organism>
<dbReference type="RefSeq" id="WP_259245473.1">
    <property type="nucleotide sequence ID" value="NZ_CP126032.1"/>
</dbReference>
<gene>
    <name evidence="1" type="ORF">JOH49_007309</name>
</gene>
<comment type="caution">
    <text evidence="1">The sequence shown here is derived from an EMBL/GenBank/DDBJ whole genome shotgun (WGS) entry which is preliminary data.</text>
</comment>
<reference evidence="1" key="1">
    <citation type="submission" date="2021-02" db="EMBL/GenBank/DDBJ databases">
        <title>Genomic Encyclopedia of Type Strains, Phase IV (KMG-V): Genome sequencing to study the core and pangenomes of soil and plant-associated prokaryotes.</title>
        <authorList>
            <person name="Whitman W."/>
        </authorList>
    </citation>
    <scope>NUCLEOTIDE SEQUENCE</scope>
    <source>
        <strain evidence="1">USDA 406</strain>
    </source>
</reference>
<name>A0A8I1YCX2_BRAEL</name>
<evidence type="ECO:0000313" key="1">
    <source>
        <dbReference type="EMBL" id="MBP1297556.1"/>
    </source>
</evidence>
<evidence type="ECO:0000313" key="2">
    <source>
        <dbReference type="Proteomes" id="UP000673383"/>
    </source>
</evidence>